<evidence type="ECO:0008006" key="2">
    <source>
        <dbReference type="Google" id="ProtNLM"/>
    </source>
</evidence>
<reference evidence="1" key="1">
    <citation type="submission" date="2018-05" db="EMBL/GenBank/DDBJ databases">
        <authorList>
            <person name="Lanie J.A."/>
            <person name="Ng W.-L."/>
            <person name="Kazmierczak K.M."/>
            <person name="Andrzejewski T.M."/>
            <person name="Davidsen T.M."/>
            <person name="Wayne K.J."/>
            <person name="Tettelin H."/>
            <person name="Glass J.I."/>
            <person name="Rusch D."/>
            <person name="Podicherti R."/>
            <person name="Tsui H.-C.T."/>
            <person name="Winkler M.E."/>
        </authorList>
    </citation>
    <scope>NUCLEOTIDE SEQUENCE</scope>
</reference>
<name>A0A382IJH0_9ZZZZ</name>
<gene>
    <name evidence="1" type="ORF">METZ01_LOCUS251685</name>
</gene>
<sequence length="420" mass="44848">KSVIFLFQQGGPSQLETFDPKPEAPSGIRTVGDVIPTSLPGVHFGATMKQLAKLAHKFNIVRSYATKNGGHNIQPIVSSFSREAAISTHFARVAGATRANSGVPTTAVLFPASVDENVPGPSARGNLSATGSYGQGFAPFIPGKGGKLQEDMKLSLPRERFLNDRKSLLVELDRLNREADADGQINALDDIQQQAYEVLLGGGVSKALDLSREDAGTLAKYDTSRYDGGTRWNKVKRGKAGLYNAQANTIGKLLLQARRLCEAGCGYVTIHASYAGVWDMHADGNNLNMTDGMEAVGQSFDHAVAAFIRDCEARGLSDKILLVCCGEMGRTPKINKRGGRDHWARLAPLILYGGGLGGGKVIGESDKQGGEPNSKAYDPGHLISTILRTMIDPGQLRLISGTPQEITQLLDHDPIDGLGT</sequence>
<dbReference type="PANTHER" id="PTHR43737:SF1">
    <property type="entry name" value="DUF1501 DOMAIN-CONTAINING PROTEIN"/>
    <property type="match status" value="1"/>
</dbReference>
<dbReference type="InterPro" id="IPR010869">
    <property type="entry name" value="DUF1501"/>
</dbReference>
<proteinExistence type="predicted"/>
<dbReference type="EMBL" id="UINC01067300">
    <property type="protein sequence ID" value="SVB98831.1"/>
    <property type="molecule type" value="Genomic_DNA"/>
</dbReference>
<dbReference type="AlphaFoldDB" id="A0A382IJH0"/>
<accession>A0A382IJH0</accession>
<dbReference type="Pfam" id="PF07394">
    <property type="entry name" value="DUF1501"/>
    <property type="match status" value="1"/>
</dbReference>
<organism evidence="1">
    <name type="scientific">marine metagenome</name>
    <dbReference type="NCBI Taxonomy" id="408172"/>
    <lineage>
        <taxon>unclassified sequences</taxon>
        <taxon>metagenomes</taxon>
        <taxon>ecological metagenomes</taxon>
    </lineage>
</organism>
<feature type="non-terminal residue" evidence="1">
    <location>
        <position position="1"/>
    </location>
</feature>
<evidence type="ECO:0000313" key="1">
    <source>
        <dbReference type="EMBL" id="SVB98831.1"/>
    </source>
</evidence>
<dbReference type="PANTHER" id="PTHR43737">
    <property type="entry name" value="BLL7424 PROTEIN"/>
    <property type="match status" value="1"/>
</dbReference>
<protein>
    <recommendedName>
        <fullName evidence="2">DUF1501 domain-containing protein</fullName>
    </recommendedName>
</protein>